<name>A0ACB8SW41_9AGAM</name>
<organism evidence="1 2">
    <name type="scientific">Artomyces pyxidatus</name>
    <dbReference type="NCBI Taxonomy" id="48021"/>
    <lineage>
        <taxon>Eukaryota</taxon>
        <taxon>Fungi</taxon>
        <taxon>Dikarya</taxon>
        <taxon>Basidiomycota</taxon>
        <taxon>Agaricomycotina</taxon>
        <taxon>Agaricomycetes</taxon>
        <taxon>Russulales</taxon>
        <taxon>Auriscalpiaceae</taxon>
        <taxon>Artomyces</taxon>
    </lineage>
</organism>
<reference evidence="1" key="2">
    <citation type="journal article" date="2022" name="New Phytol.">
        <title>Evolutionary transition to the ectomycorrhizal habit in the genomes of a hyperdiverse lineage of mushroom-forming fungi.</title>
        <authorList>
            <person name="Looney B."/>
            <person name="Miyauchi S."/>
            <person name="Morin E."/>
            <person name="Drula E."/>
            <person name="Courty P.E."/>
            <person name="Kohler A."/>
            <person name="Kuo A."/>
            <person name="LaButti K."/>
            <person name="Pangilinan J."/>
            <person name="Lipzen A."/>
            <person name="Riley R."/>
            <person name="Andreopoulos W."/>
            <person name="He G."/>
            <person name="Johnson J."/>
            <person name="Nolan M."/>
            <person name="Tritt A."/>
            <person name="Barry K.W."/>
            <person name="Grigoriev I.V."/>
            <person name="Nagy L.G."/>
            <person name="Hibbett D."/>
            <person name="Henrissat B."/>
            <person name="Matheny P.B."/>
            <person name="Labbe J."/>
            <person name="Martin F.M."/>
        </authorList>
    </citation>
    <scope>NUCLEOTIDE SEQUENCE</scope>
    <source>
        <strain evidence="1">HHB10654</strain>
    </source>
</reference>
<evidence type="ECO:0000313" key="2">
    <source>
        <dbReference type="Proteomes" id="UP000814140"/>
    </source>
</evidence>
<protein>
    <submittedName>
        <fullName evidence="1">Uncharacterized protein</fullName>
    </submittedName>
</protein>
<dbReference type="Proteomes" id="UP000814140">
    <property type="component" value="Unassembled WGS sequence"/>
</dbReference>
<evidence type="ECO:0000313" key="1">
    <source>
        <dbReference type="EMBL" id="KAI0060180.1"/>
    </source>
</evidence>
<proteinExistence type="predicted"/>
<comment type="caution">
    <text evidence="1">The sequence shown here is derived from an EMBL/GenBank/DDBJ whole genome shotgun (WGS) entry which is preliminary data.</text>
</comment>
<sequence>MGRNCQSAGPRGRELCDWQDDATGRGASARRLRRSSDKAVSPRARCACHRYSHDAERAGSSSNGSGLVGACPYGNIRTPGVSAMPEQEGSSNCDLRHLRILFLSSRRREDSGTIGQGRNYSKLKALRLTAHPAPG</sequence>
<keyword evidence="2" id="KW-1185">Reference proteome</keyword>
<accession>A0ACB8SW41</accession>
<gene>
    <name evidence="1" type="ORF">BV25DRAFT_1828296</name>
</gene>
<reference evidence="1" key="1">
    <citation type="submission" date="2021-03" db="EMBL/GenBank/DDBJ databases">
        <authorList>
            <consortium name="DOE Joint Genome Institute"/>
            <person name="Ahrendt S."/>
            <person name="Looney B.P."/>
            <person name="Miyauchi S."/>
            <person name="Morin E."/>
            <person name="Drula E."/>
            <person name="Courty P.E."/>
            <person name="Chicoki N."/>
            <person name="Fauchery L."/>
            <person name="Kohler A."/>
            <person name="Kuo A."/>
            <person name="Labutti K."/>
            <person name="Pangilinan J."/>
            <person name="Lipzen A."/>
            <person name="Riley R."/>
            <person name="Andreopoulos W."/>
            <person name="He G."/>
            <person name="Johnson J."/>
            <person name="Barry K.W."/>
            <person name="Grigoriev I.V."/>
            <person name="Nagy L."/>
            <person name="Hibbett D."/>
            <person name="Henrissat B."/>
            <person name="Matheny P.B."/>
            <person name="Labbe J."/>
            <person name="Martin F."/>
        </authorList>
    </citation>
    <scope>NUCLEOTIDE SEQUENCE</scope>
    <source>
        <strain evidence="1">HHB10654</strain>
    </source>
</reference>
<dbReference type="EMBL" id="MU277221">
    <property type="protein sequence ID" value="KAI0060180.1"/>
    <property type="molecule type" value="Genomic_DNA"/>
</dbReference>